<keyword evidence="1" id="KW-0472">Membrane</keyword>
<sequence>RNMRVPTKIRALTTNPAISFIQRGRRSISLAIFCIIKEYASQKSRRMDPMRKAVHYIIIAICVILIFFLYNKALGSIPFMVLAIYLFYFGWKQIDPRKKNTR</sequence>
<comment type="caution">
    <text evidence="2">The sequence shown here is derived from an EMBL/GenBank/DDBJ whole genome shotgun (WGS) entry which is preliminary data.</text>
</comment>
<dbReference type="eggNOG" id="ENOG5033ME9">
    <property type="taxonomic scope" value="Bacteria"/>
</dbReference>
<dbReference type="EMBL" id="AEPB01000064">
    <property type="protein sequence ID" value="EGA88221.1"/>
    <property type="molecule type" value="Genomic_DNA"/>
</dbReference>
<feature type="transmembrane region" description="Helical" evidence="1">
    <location>
        <begin position="76"/>
        <end position="94"/>
    </location>
</feature>
<evidence type="ECO:0000313" key="2">
    <source>
        <dbReference type="EMBL" id="EGA88221.1"/>
    </source>
</evidence>
<name>E7RL29_9BACL</name>
<keyword evidence="1" id="KW-1133">Transmembrane helix</keyword>
<accession>E7RL29</accession>
<evidence type="ECO:0000313" key="3">
    <source>
        <dbReference type="Proteomes" id="UP000003052"/>
    </source>
</evidence>
<keyword evidence="1" id="KW-0812">Transmembrane</keyword>
<dbReference type="Proteomes" id="UP000003052">
    <property type="component" value="Unassembled WGS sequence"/>
</dbReference>
<feature type="transmembrane region" description="Helical" evidence="1">
    <location>
        <begin position="53"/>
        <end position="70"/>
    </location>
</feature>
<reference evidence="2 3" key="1">
    <citation type="journal article" date="2011" name="J. Bacteriol.">
        <title>The Draft Genome of Planococcus donghaensis MPA1U2 Reveals Nonsporulation Pathways Controlled by a Conserved Spo0A Regulon.</title>
        <authorList>
            <person name="Pearson M.D."/>
            <person name="Noller H.F."/>
        </authorList>
    </citation>
    <scope>NUCLEOTIDE SEQUENCE [LARGE SCALE GENOMIC DNA]</scope>
    <source>
        <strain evidence="2 3">MPA1U2</strain>
    </source>
</reference>
<organism evidence="2 3">
    <name type="scientific">Planococcus donghaensis MPA1U2</name>
    <dbReference type="NCBI Taxonomy" id="933115"/>
    <lineage>
        <taxon>Bacteria</taxon>
        <taxon>Bacillati</taxon>
        <taxon>Bacillota</taxon>
        <taxon>Bacilli</taxon>
        <taxon>Bacillales</taxon>
        <taxon>Caryophanaceae</taxon>
        <taxon>Planococcus</taxon>
    </lineage>
</organism>
<protein>
    <submittedName>
        <fullName evidence="2">Uncharacterized protein</fullName>
    </submittedName>
</protein>
<evidence type="ECO:0000256" key="1">
    <source>
        <dbReference type="SAM" id="Phobius"/>
    </source>
</evidence>
<gene>
    <name evidence="2" type="ORF">GPDM_16021</name>
</gene>
<feature type="non-terminal residue" evidence="2">
    <location>
        <position position="1"/>
    </location>
</feature>
<dbReference type="AlphaFoldDB" id="E7RL29"/>
<proteinExistence type="predicted"/>